<evidence type="ECO:0000256" key="3">
    <source>
        <dbReference type="ARBA" id="ARBA00023163"/>
    </source>
</evidence>
<dbReference type="Gene3D" id="1.10.10.10">
    <property type="entry name" value="Winged helix-like DNA-binding domain superfamily/Winged helix DNA-binding domain"/>
    <property type="match status" value="1"/>
</dbReference>
<organism evidence="5">
    <name type="scientific">Rhodanobacter sp. IGA1.0</name>
    <dbReference type="NCBI Taxonomy" id="3158582"/>
    <lineage>
        <taxon>Bacteria</taxon>
        <taxon>Pseudomonadati</taxon>
        <taxon>Pseudomonadota</taxon>
        <taxon>Gammaproteobacteria</taxon>
        <taxon>Lysobacterales</taxon>
        <taxon>Rhodanobacteraceae</taxon>
        <taxon>Rhodanobacter</taxon>
    </lineage>
</organism>
<keyword evidence="2" id="KW-0238">DNA-binding</keyword>
<dbReference type="PANTHER" id="PTHR38445:SF7">
    <property type="entry name" value="GNTR-FAMILY TRANSCRIPTIONAL REGULATOR"/>
    <property type="match status" value="1"/>
</dbReference>
<reference evidence="5" key="1">
    <citation type="submission" date="2024-06" db="EMBL/GenBank/DDBJ databases">
        <authorList>
            <person name="Sun Y."/>
        </authorList>
    </citation>
    <scope>NUCLEOTIDE SEQUENCE</scope>
    <source>
        <strain evidence="5">IGA1.0</strain>
    </source>
</reference>
<evidence type="ECO:0000313" key="5">
    <source>
        <dbReference type="EMBL" id="XBS91270.1"/>
    </source>
</evidence>
<keyword evidence="1" id="KW-0805">Transcription regulation</keyword>
<evidence type="ECO:0000256" key="1">
    <source>
        <dbReference type="ARBA" id="ARBA00023015"/>
    </source>
</evidence>
<dbReference type="AlphaFoldDB" id="A0AAU7QP35"/>
<dbReference type="RefSeq" id="WP_350016994.1">
    <property type="nucleotide sequence ID" value="NZ_CP157948.1"/>
</dbReference>
<sequence>MKYAQIDPELFLSTSDSTPMYQQIVNQITTKVMAGDWPAGQPLPSIRELASASRVSVITVKRAYAELGQAGVIVTRHGMGSFVADSPNLSDSLLQAEFTQHFDAMLACARRLGLSVDDIRQLLDDEQAHGSAEPTRGSTP</sequence>
<feature type="domain" description="HTH gntR-type" evidence="4">
    <location>
        <begin position="18"/>
        <end position="86"/>
    </location>
</feature>
<dbReference type="PROSITE" id="PS50949">
    <property type="entry name" value="HTH_GNTR"/>
    <property type="match status" value="1"/>
</dbReference>
<dbReference type="GO" id="GO:0003700">
    <property type="term" value="F:DNA-binding transcription factor activity"/>
    <property type="evidence" value="ECO:0007669"/>
    <property type="project" value="InterPro"/>
</dbReference>
<gene>
    <name evidence="5" type="ORF">ABNK63_06435</name>
</gene>
<accession>A0AAU7QP35</accession>
<proteinExistence type="predicted"/>
<dbReference type="InterPro" id="IPR036388">
    <property type="entry name" value="WH-like_DNA-bd_sf"/>
</dbReference>
<dbReference type="SUPFAM" id="SSF46785">
    <property type="entry name" value="Winged helix' DNA-binding domain"/>
    <property type="match status" value="1"/>
</dbReference>
<evidence type="ECO:0000259" key="4">
    <source>
        <dbReference type="PROSITE" id="PS50949"/>
    </source>
</evidence>
<dbReference type="SMART" id="SM00345">
    <property type="entry name" value="HTH_GNTR"/>
    <property type="match status" value="1"/>
</dbReference>
<name>A0AAU7QP35_9GAMM</name>
<dbReference type="PANTHER" id="PTHR38445">
    <property type="entry name" value="HTH-TYPE TRANSCRIPTIONAL REPRESSOR YTRA"/>
    <property type="match status" value="1"/>
</dbReference>
<protein>
    <submittedName>
        <fullName evidence="5">GntR family transcriptional regulator</fullName>
    </submittedName>
</protein>
<dbReference type="GO" id="GO:0003677">
    <property type="term" value="F:DNA binding"/>
    <property type="evidence" value="ECO:0007669"/>
    <property type="project" value="UniProtKB-KW"/>
</dbReference>
<evidence type="ECO:0000256" key="2">
    <source>
        <dbReference type="ARBA" id="ARBA00023125"/>
    </source>
</evidence>
<dbReference type="Pfam" id="PF00392">
    <property type="entry name" value="GntR"/>
    <property type="match status" value="1"/>
</dbReference>
<dbReference type="EMBL" id="CP157948">
    <property type="protein sequence ID" value="XBS91270.1"/>
    <property type="molecule type" value="Genomic_DNA"/>
</dbReference>
<dbReference type="CDD" id="cd07377">
    <property type="entry name" value="WHTH_GntR"/>
    <property type="match status" value="1"/>
</dbReference>
<keyword evidence="3" id="KW-0804">Transcription</keyword>
<dbReference type="InterPro" id="IPR036390">
    <property type="entry name" value="WH_DNA-bd_sf"/>
</dbReference>
<dbReference type="InterPro" id="IPR000524">
    <property type="entry name" value="Tscrpt_reg_HTH_GntR"/>
</dbReference>